<dbReference type="AlphaFoldDB" id="B4RRF9"/>
<accession>B4RRF9</accession>
<dbReference type="KEGG" id="ngk:NGK_p0004"/>
<reference evidence="1 2" key="1">
    <citation type="journal article" date="2008" name="J. Bacteriol.">
        <title>Complete genome sequence of Neisseria gonorrhoeae NCCP11945.</title>
        <authorList>
            <person name="Chung G.T."/>
            <person name="Yoo J.S."/>
            <person name="Oh H.B."/>
            <person name="Lee Y.S."/>
            <person name="Cha S.H."/>
            <person name="Kim S.J."/>
            <person name="Yoo C.K."/>
        </authorList>
    </citation>
    <scope>NUCLEOTIDE SEQUENCE [LARGE SCALE GENOMIC DNA]</scope>
    <source>
        <strain evidence="2">NCCP11945</strain>
        <plasmid evidence="1 2">pNGK</plasmid>
    </source>
</reference>
<dbReference type="HOGENOM" id="CLU_1853068_0_0_4"/>
<protein>
    <submittedName>
        <fullName evidence="1">Heterogeneous nuclear ribonucleoprotein K</fullName>
    </submittedName>
</protein>
<dbReference type="Proteomes" id="UP000002564">
    <property type="component" value="Plasmid pNGK"/>
</dbReference>
<evidence type="ECO:0000313" key="1">
    <source>
        <dbReference type="EMBL" id="ACF31369.1"/>
    </source>
</evidence>
<keyword evidence="1" id="KW-0614">Plasmid</keyword>
<evidence type="ECO:0000313" key="2">
    <source>
        <dbReference type="Proteomes" id="UP000002564"/>
    </source>
</evidence>
<dbReference type="EMBL" id="CP001051">
    <property type="protein sequence ID" value="ACF31369.1"/>
    <property type="molecule type" value="Genomic_DNA"/>
</dbReference>
<proteinExistence type="predicted"/>
<gene>
    <name evidence="1" type="ordered locus">NGK_p0004</name>
</gene>
<keyword evidence="1" id="KW-0687">Ribonucleoprotein</keyword>
<name>B4RRF9_NEIG2</name>
<sequence>MRMFGIFRNQRYKAHITAQFRLICCFKCSKIAQGFLSPTVFRRQHRRGKRIGKVCAAVFPVDCRPSRHRQIIVFPSQPRPFVIQVKEHKHTQMRRIDLDVAAFDGGSVRAHQHRRFFEIFAVWLVWDTFLQEEVGLGV</sequence>
<geneLocation type="plasmid" evidence="1 2">
    <name>pNGK</name>
</geneLocation>
<organism evidence="1 2">
    <name type="scientific">Neisseria gonorrhoeae (strain NCCP11945)</name>
    <dbReference type="NCBI Taxonomy" id="521006"/>
    <lineage>
        <taxon>Bacteria</taxon>
        <taxon>Pseudomonadati</taxon>
        <taxon>Pseudomonadota</taxon>
        <taxon>Betaproteobacteria</taxon>
        <taxon>Neisseriales</taxon>
        <taxon>Neisseriaceae</taxon>
        <taxon>Neisseria</taxon>
    </lineage>
</organism>
<dbReference type="GO" id="GO:1990904">
    <property type="term" value="C:ribonucleoprotein complex"/>
    <property type="evidence" value="ECO:0007669"/>
    <property type="project" value="UniProtKB-KW"/>
</dbReference>